<dbReference type="EMBL" id="APQJ01000002">
    <property type="protein sequence ID" value="EOQ65444.1"/>
    <property type="molecule type" value="Genomic_DNA"/>
</dbReference>
<protein>
    <recommendedName>
        <fullName evidence="3">Lipoprotein</fullName>
    </recommendedName>
</protein>
<evidence type="ECO:0000313" key="2">
    <source>
        <dbReference type="Proteomes" id="UP000014041"/>
    </source>
</evidence>
<dbReference type="Proteomes" id="UP000014041">
    <property type="component" value="Unassembled WGS sequence"/>
</dbReference>
<dbReference type="AlphaFoldDB" id="R8Y886"/>
<gene>
    <name evidence="1" type="ORF">F935_00022</name>
</gene>
<accession>R8Y886</accession>
<proteinExistence type="predicted"/>
<dbReference type="PATRIC" id="fig|1217690.3.peg.20"/>
<dbReference type="HOGENOM" id="CLU_059873_0_0_6"/>
<reference evidence="1 2" key="1">
    <citation type="submission" date="2013-02" db="EMBL/GenBank/DDBJ databases">
        <title>The Genome Sequence of Acinetobacter sp. ANC 3811.</title>
        <authorList>
            <consortium name="The Broad Institute Genome Sequencing Platform"/>
            <consortium name="The Broad Institute Genome Sequencing Center for Infectious Disease"/>
            <person name="Cerqueira G."/>
            <person name="Feldgarden M."/>
            <person name="Courvalin P."/>
            <person name="Perichon B."/>
            <person name="Grillot-Courvalin C."/>
            <person name="Clermont D."/>
            <person name="Rocha E."/>
            <person name="Yoon E.-J."/>
            <person name="Nemec A."/>
            <person name="Walker B."/>
            <person name="Young S.K."/>
            <person name="Zeng Q."/>
            <person name="Gargeya S."/>
            <person name="Fitzgerald M."/>
            <person name="Haas B."/>
            <person name="Abouelleil A."/>
            <person name="Alvarado L."/>
            <person name="Arachchi H.M."/>
            <person name="Berlin A.M."/>
            <person name="Chapman S.B."/>
            <person name="Dewar J."/>
            <person name="Goldberg J."/>
            <person name="Griggs A."/>
            <person name="Gujja S."/>
            <person name="Hansen M."/>
            <person name="Howarth C."/>
            <person name="Imamovic A."/>
            <person name="Larimer J."/>
            <person name="McCowan C."/>
            <person name="Murphy C."/>
            <person name="Neiman D."/>
            <person name="Pearson M."/>
            <person name="Priest M."/>
            <person name="Roberts A."/>
            <person name="Saif S."/>
            <person name="Shea T."/>
            <person name="Sisk P."/>
            <person name="Sykes S."/>
            <person name="Wortman J."/>
            <person name="Nusbaum C."/>
            <person name="Birren B."/>
        </authorList>
    </citation>
    <scope>NUCLEOTIDE SEQUENCE [LARGE SCALE GENOMIC DNA]</scope>
    <source>
        <strain evidence="1 2">ANC 3811</strain>
    </source>
</reference>
<evidence type="ECO:0000313" key="1">
    <source>
        <dbReference type="EMBL" id="EOQ65444.1"/>
    </source>
</evidence>
<comment type="caution">
    <text evidence="1">The sequence shown here is derived from an EMBL/GenBank/DDBJ whole genome shotgun (WGS) entry which is preliminary data.</text>
</comment>
<dbReference type="PROSITE" id="PS51257">
    <property type="entry name" value="PROKAR_LIPOPROTEIN"/>
    <property type="match status" value="1"/>
</dbReference>
<organism evidence="1 2">
    <name type="scientific">Acinetobacter calcoaceticus ANC 3811</name>
    <dbReference type="NCBI Taxonomy" id="1217690"/>
    <lineage>
        <taxon>Bacteria</taxon>
        <taxon>Pseudomonadati</taxon>
        <taxon>Pseudomonadota</taxon>
        <taxon>Gammaproteobacteria</taxon>
        <taxon>Moraxellales</taxon>
        <taxon>Moraxellaceae</taxon>
        <taxon>Acinetobacter</taxon>
        <taxon>Acinetobacter calcoaceticus/baumannii complex</taxon>
    </lineage>
</organism>
<evidence type="ECO:0008006" key="3">
    <source>
        <dbReference type="Google" id="ProtNLM"/>
    </source>
</evidence>
<sequence>MIDIKIFSVITMRFNMNIICKISGLLSVILLVACGGENSNSVSEEKISQSTQNEVTYKLISGTAFSTSALNSANVTAICKDGVGFKNTVNVNAQGKWQGEVDNSKFPCRLQVKANGQSYYSYIEREGNVNINPLTDIVVAYASNQVPATWYQSGTMTTEKLNSANSALVAELIKKGYGINNDVDLFNAEMKANSPIHQVIQEFLEAIKNNKNVKDYDALLMLIKDGNLSQLPNKVDILNNSIPMVFNFNTNACQMLPALENMQQYNKCSDKVINNFVESNLVAVDSDEKCILVKQGNKVSLTKGNQTVSALLDQEQEDGMSFTFDEGELEIVDVMINTGPYTDINTYSQIGLDFSNDGKLRAVVGKSPTVPPMNCVSVEFKKLMAQYK</sequence>
<name>R8Y886_ACICA</name>